<dbReference type="Pfam" id="PF08530">
    <property type="entry name" value="PepX_C"/>
    <property type="match status" value="1"/>
</dbReference>
<dbReference type="Pfam" id="PF02129">
    <property type="entry name" value="Peptidase_S15"/>
    <property type="match status" value="1"/>
</dbReference>
<evidence type="ECO:0000256" key="1">
    <source>
        <dbReference type="ARBA" id="ARBA00022801"/>
    </source>
</evidence>
<dbReference type="Gene3D" id="3.40.50.1820">
    <property type="entry name" value="alpha/beta hydrolase"/>
    <property type="match status" value="1"/>
</dbReference>
<dbReference type="InterPro" id="IPR005674">
    <property type="entry name" value="CocE/Ser_esterase"/>
</dbReference>
<proteinExistence type="predicted"/>
<dbReference type="SUPFAM" id="SSF53474">
    <property type="entry name" value="alpha/beta-Hydrolases"/>
    <property type="match status" value="1"/>
</dbReference>
<dbReference type="PANTHER" id="PTHR43056">
    <property type="entry name" value="PEPTIDASE S9 PROLYL OLIGOPEPTIDASE"/>
    <property type="match status" value="1"/>
</dbReference>
<organism evidence="3 4">
    <name type="scientific">Raineyella antarctica</name>
    <dbReference type="NCBI Taxonomy" id="1577474"/>
    <lineage>
        <taxon>Bacteria</taxon>
        <taxon>Bacillati</taxon>
        <taxon>Actinomycetota</taxon>
        <taxon>Actinomycetes</taxon>
        <taxon>Propionibacteriales</taxon>
        <taxon>Propionibacteriaceae</taxon>
        <taxon>Raineyella</taxon>
    </lineage>
</organism>
<dbReference type="InterPro" id="IPR000383">
    <property type="entry name" value="Xaa-Pro-like_dom"/>
</dbReference>
<dbReference type="RefSeq" id="WP_092613867.1">
    <property type="nucleotide sequence ID" value="NZ_FMYF01000023.1"/>
</dbReference>
<feature type="domain" description="Xaa-Pro dipeptidyl-peptidase C-terminal" evidence="2">
    <location>
        <begin position="322"/>
        <end position="576"/>
    </location>
</feature>
<dbReference type="Gene3D" id="1.10.3020.20">
    <property type="match status" value="1"/>
</dbReference>
<dbReference type="STRING" id="1577474.GA0111570_1235"/>
<dbReference type="InterPro" id="IPR029058">
    <property type="entry name" value="AB_hydrolase_fold"/>
</dbReference>
<dbReference type="PANTHER" id="PTHR43056:SF10">
    <property type="entry name" value="COCE_NOND FAMILY, PUTATIVE (AFU_ORTHOLOGUE AFUA_7G00600)-RELATED"/>
    <property type="match status" value="1"/>
</dbReference>
<accession>A0A1G6IUQ8</accession>
<evidence type="ECO:0000259" key="2">
    <source>
        <dbReference type="SMART" id="SM00939"/>
    </source>
</evidence>
<dbReference type="InterPro" id="IPR008979">
    <property type="entry name" value="Galactose-bd-like_sf"/>
</dbReference>
<dbReference type="EMBL" id="FMYF01000023">
    <property type="protein sequence ID" value="SDC09506.1"/>
    <property type="molecule type" value="Genomic_DNA"/>
</dbReference>
<gene>
    <name evidence="3" type="ORF">GA0111570_1235</name>
</gene>
<dbReference type="OrthoDB" id="5240615at2"/>
<keyword evidence="1" id="KW-0378">Hydrolase</keyword>
<dbReference type="AlphaFoldDB" id="A0A1G6IUQ8"/>
<dbReference type="SMART" id="SM00939">
    <property type="entry name" value="PepX_C"/>
    <property type="match status" value="1"/>
</dbReference>
<dbReference type="Proteomes" id="UP000199086">
    <property type="component" value="Unassembled WGS sequence"/>
</dbReference>
<keyword evidence="4" id="KW-1185">Reference proteome</keyword>
<dbReference type="GO" id="GO:0008239">
    <property type="term" value="F:dipeptidyl-peptidase activity"/>
    <property type="evidence" value="ECO:0007669"/>
    <property type="project" value="InterPro"/>
</dbReference>
<name>A0A1G6IUQ8_9ACTN</name>
<dbReference type="NCBIfam" id="TIGR00976">
    <property type="entry name" value="CocE_NonD"/>
    <property type="match status" value="1"/>
</dbReference>
<dbReference type="InterPro" id="IPR050585">
    <property type="entry name" value="Xaa-Pro_dipeptidyl-ppase/CocE"/>
</dbReference>
<reference evidence="3 4" key="1">
    <citation type="submission" date="2016-06" db="EMBL/GenBank/DDBJ databases">
        <authorList>
            <person name="Olsen C.W."/>
            <person name="Carey S."/>
            <person name="Hinshaw L."/>
            <person name="Karasin A.I."/>
        </authorList>
    </citation>
    <scope>NUCLEOTIDE SEQUENCE [LARGE SCALE GENOMIC DNA]</scope>
    <source>
        <strain evidence="3 4">LZ-22</strain>
    </source>
</reference>
<dbReference type="Gene3D" id="2.60.120.260">
    <property type="entry name" value="Galactose-binding domain-like"/>
    <property type="match status" value="1"/>
</dbReference>
<evidence type="ECO:0000313" key="3">
    <source>
        <dbReference type="EMBL" id="SDC09506.1"/>
    </source>
</evidence>
<protein>
    <recommendedName>
        <fullName evidence="2">Xaa-Pro dipeptidyl-peptidase C-terminal domain-containing protein</fullName>
    </recommendedName>
</protein>
<dbReference type="SUPFAM" id="SSF49785">
    <property type="entry name" value="Galactose-binding domain-like"/>
    <property type="match status" value="1"/>
</dbReference>
<sequence>MTTDMTPDVRAELTRGMRILWDVPVPMGDGNVLRADVFLPEDEAPVPVLLSHGCYGKGILFQEGYANQWERMVSDFPEILEASSGEFQAWELADPERFVPHGYAVVRVDSRGSGNSEGVRHLWSRQEIDDYVEVVEWAGTQPWSDGNVGLLGISYYAAQQWQVAAEQPEHLKAIVPWEGTSDLYRELYYHGGIRCTFLDSWSAKQDRSQYGYGERGLPNAHTGATTAGPTLSDEYRAAHRVDAVADVTTHPLLDARHETDAVDWDRVTVPVLSSANWGGAGLHLRGNVEGFVRSNTPNKWLEVHGLEHWTHFYTDYGVGLQRQFLDHFLKGADNGWDRRPPVLLQVRHIDGFEERPAEAWPLPETSWQELFLDAGTGNLSPGPGTEESSRTYEAAGDGVTFMTAPIKEDTEITGPVALRVWISSTTEDADLFAVVRLFDPQGDEVVFRGAMDAHTPVAQGWLRASHRALDPELTTEYRPVHPHDRVDPLVPGQPYEVEIEIWPTSIVVPAGYRLGLTLRGTDYAYPGPVKEEFALVHRYPGKGTGPFVHPVDSRPWDLVGGDVTVYSGPGFPSRLLLPIIGTTELGTPVDVS</sequence>
<evidence type="ECO:0000313" key="4">
    <source>
        <dbReference type="Proteomes" id="UP000199086"/>
    </source>
</evidence>
<dbReference type="InterPro" id="IPR013736">
    <property type="entry name" value="Xaa-Pro_dipept_C"/>
</dbReference>